<dbReference type="OrthoDB" id="10603659at2759"/>
<dbReference type="EMBL" id="JAGMVJ010000004">
    <property type="protein sequence ID" value="KAH7091583.1"/>
    <property type="molecule type" value="Genomic_DNA"/>
</dbReference>
<dbReference type="AlphaFoldDB" id="A0A8K0RFG4"/>
<proteinExistence type="predicted"/>
<evidence type="ECO:0000313" key="2">
    <source>
        <dbReference type="Proteomes" id="UP000813461"/>
    </source>
</evidence>
<dbReference type="Proteomes" id="UP000813461">
    <property type="component" value="Unassembled WGS sequence"/>
</dbReference>
<reference evidence="1" key="1">
    <citation type="journal article" date="2021" name="Nat. Commun.">
        <title>Genetic determinants of endophytism in the Arabidopsis root mycobiome.</title>
        <authorList>
            <person name="Mesny F."/>
            <person name="Miyauchi S."/>
            <person name="Thiergart T."/>
            <person name="Pickel B."/>
            <person name="Atanasova L."/>
            <person name="Karlsson M."/>
            <person name="Huettel B."/>
            <person name="Barry K.W."/>
            <person name="Haridas S."/>
            <person name="Chen C."/>
            <person name="Bauer D."/>
            <person name="Andreopoulos W."/>
            <person name="Pangilinan J."/>
            <person name="LaButti K."/>
            <person name="Riley R."/>
            <person name="Lipzen A."/>
            <person name="Clum A."/>
            <person name="Drula E."/>
            <person name="Henrissat B."/>
            <person name="Kohler A."/>
            <person name="Grigoriev I.V."/>
            <person name="Martin F.M."/>
            <person name="Hacquard S."/>
        </authorList>
    </citation>
    <scope>NUCLEOTIDE SEQUENCE</scope>
    <source>
        <strain evidence="1">MPI-SDFR-AT-0120</strain>
    </source>
</reference>
<evidence type="ECO:0000313" key="1">
    <source>
        <dbReference type="EMBL" id="KAH7091583.1"/>
    </source>
</evidence>
<keyword evidence="2" id="KW-1185">Reference proteome</keyword>
<organism evidence="1 2">
    <name type="scientific">Paraphoma chrysanthemicola</name>
    <dbReference type="NCBI Taxonomy" id="798071"/>
    <lineage>
        <taxon>Eukaryota</taxon>
        <taxon>Fungi</taxon>
        <taxon>Dikarya</taxon>
        <taxon>Ascomycota</taxon>
        <taxon>Pezizomycotina</taxon>
        <taxon>Dothideomycetes</taxon>
        <taxon>Pleosporomycetidae</taxon>
        <taxon>Pleosporales</taxon>
        <taxon>Pleosporineae</taxon>
        <taxon>Phaeosphaeriaceae</taxon>
        <taxon>Paraphoma</taxon>
    </lineage>
</organism>
<gene>
    <name evidence="1" type="ORF">FB567DRAFT_546296</name>
</gene>
<name>A0A8K0RFG4_9PLEO</name>
<accession>A0A8K0RFG4</accession>
<protein>
    <submittedName>
        <fullName evidence="1">Uncharacterized protein</fullName>
    </submittedName>
</protein>
<sequence>MQRQVPHPTHSHITLKLIHTPDKSPHHAAETWENHNWAVMETWIGCGAVASGSLTVAPMHKVVYGALEQQCRGNECKGAWVKIPTRIVVRAWLSVTVGGQKHADDAIVQDANLEIWAEGKWANDGIRKIMINTVAKTLEELTASTNENCYRALDTEYKYFCNTADMVRINLPPIANTPNYLWQGPRGDENAGSGGAAKDAFGREFTRDVRCLVTGLVTCEECGKKCDGCHTSPCA</sequence>
<comment type="caution">
    <text evidence="1">The sequence shown here is derived from an EMBL/GenBank/DDBJ whole genome shotgun (WGS) entry which is preliminary data.</text>
</comment>